<proteinExistence type="predicted"/>
<gene>
    <name evidence="2" type="ORF">HLB23_05505</name>
</gene>
<keyword evidence="1" id="KW-1133">Transmembrane helix</keyword>
<evidence type="ECO:0000256" key="1">
    <source>
        <dbReference type="SAM" id="Phobius"/>
    </source>
</evidence>
<feature type="transmembrane region" description="Helical" evidence="1">
    <location>
        <begin position="31"/>
        <end position="56"/>
    </location>
</feature>
<feature type="transmembrane region" description="Helical" evidence="1">
    <location>
        <begin position="154"/>
        <end position="175"/>
    </location>
</feature>
<dbReference type="PANTHER" id="PTHR42305:SF1">
    <property type="entry name" value="MEMBRANE PROTEIN RV1733C-RELATED"/>
    <property type="match status" value="1"/>
</dbReference>
<organism evidence="2 3">
    <name type="scientific">Nocardia uniformis</name>
    <dbReference type="NCBI Taxonomy" id="53432"/>
    <lineage>
        <taxon>Bacteria</taxon>
        <taxon>Bacillati</taxon>
        <taxon>Actinomycetota</taxon>
        <taxon>Actinomycetes</taxon>
        <taxon>Mycobacteriales</taxon>
        <taxon>Nocardiaceae</taxon>
        <taxon>Nocardia</taxon>
    </lineage>
</organism>
<dbReference type="EMBL" id="JABELX010000001">
    <property type="protein sequence ID" value="NNH69332.1"/>
    <property type="molecule type" value="Genomic_DNA"/>
</dbReference>
<sequence length="199" mass="20996">MSDSTALPLRLWRVQPLSANPLMRTSDRFEAVIRVLAIALAMLAVPLAGAAGTAAYTSSAERIRTDNSAKTVVTATVTGDPERKIRAEHNGTEEWFEAPVRWSLEGRSAMANVSVPGSTAAGDAVPVWIGPDGTPTGAPQSPGAAAAHGIARGLLVLLAIWGGSVAVVVFVDLLLSGRRNARWESEWRSLNRPLGHDAQ</sequence>
<evidence type="ECO:0000313" key="3">
    <source>
        <dbReference type="Proteomes" id="UP000586827"/>
    </source>
</evidence>
<accession>A0A849BRP8</accession>
<protein>
    <submittedName>
        <fullName evidence="2">Uncharacterized protein</fullName>
    </submittedName>
</protein>
<evidence type="ECO:0000313" key="2">
    <source>
        <dbReference type="EMBL" id="NNH69332.1"/>
    </source>
</evidence>
<dbReference type="PANTHER" id="PTHR42305">
    <property type="entry name" value="MEMBRANE PROTEIN RV1733C-RELATED"/>
    <property type="match status" value="1"/>
</dbReference>
<name>A0A849BRP8_9NOCA</name>
<keyword evidence="1" id="KW-0472">Membrane</keyword>
<keyword evidence="1" id="KW-0812">Transmembrane</keyword>
<dbReference type="RefSeq" id="WP_067525406.1">
    <property type="nucleotide sequence ID" value="NZ_JABELX010000001.1"/>
</dbReference>
<reference evidence="2 3" key="1">
    <citation type="submission" date="2020-05" db="EMBL/GenBank/DDBJ databases">
        <title>MicrobeNet Type strains.</title>
        <authorList>
            <person name="Nicholson A.C."/>
        </authorList>
    </citation>
    <scope>NUCLEOTIDE SEQUENCE [LARGE SCALE GENOMIC DNA]</scope>
    <source>
        <strain evidence="2 3">JCM 3224</strain>
    </source>
</reference>
<comment type="caution">
    <text evidence="2">The sequence shown here is derived from an EMBL/GenBank/DDBJ whole genome shotgun (WGS) entry which is preliminary data.</text>
</comment>
<dbReference type="Proteomes" id="UP000586827">
    <property type="component" value="Unassembled WGS sequence"/>
</dbReference>
<dbReference type="InterPro" id="IPR039708">
    <property type="entry name" value="MT1774/Rv1733c-like"/>
</dbReference>
<dbReference type="AlphaFoldDB" id="A0A849BRP8"/>
<keyword evidence="3" id="KW-1185">Reference proteome</keyword>